<dbReference type="EMBL" id="VKKY01000003">
    <property type="protein sequence ID" value="KAA3436960.1"/>
    <property type="molecule type" value="Genomic_DNA"/>
</dbReference>
<reference evidence="2 3" key="1">
    <citation type="submission" date="2019-07" db="EMBL/GenBank/DDBJ databases">
        <title>Rufibacter sp. nov., isolated from lake sediment.</title>
        <authorList>
            <person name="Qu J.-H."/>
        </authorList>
    </citation>
    <scope>NUCLEOTIDE SEQUENCE [LARGE SCALE GENOMIC DNA]</scope>
    <source>
        <strain evidence="2 3">NBS58-1</strain>
    </source>
</reference>
<keyword evidence="3" id="KW-1185">Reference proteome</keyword>
<dbReference type="Proteomes" id="UP000324133">
    <property type="component" value="Unassembled WGS sequence"/>
</dbReference>
<dbReference type="AlphaFoldDB" id="A0A5B6TBH5"/>
<feature type="coiled-coil region" evidence="1">
    <location>
        <begin position="6"/>
        <end position="60"/>
    </location>
</feature>
<name>A0A5B6TBH5_9BACT</name>
<gene>
    <name evidence="2" type="ORF">FOA19_21530</name>
</gene>
<protein>
    <submittedName>
        <fullName evidence="2">Uncharacterized protein</fullName>
    </submittedName>
</protein>
<evidence type="ECO:0000256" key="1">
    <source>
        <dbReference type="SAM" id="Coils"/>
    </source>
</evidence>
<organism evidence="2 3">
    <name type="scientific">Rufibacter hautae</name>
    <dbReference type="NCBI Taxonomy" id="2595005"/>
    <lineage>
        <taxon>Bacteria</taxon>
        <taxon>Pseudomonadati</taxon>
        <taxon>Bacteroidota</taxon>
        <taxon>Cytophagia</taxon>
        <taxon>Cytophagales</taxon>
        <taxon>Hymenobacteraceae</taxon>
        <taxon>Rufibacter</taxon>
    </lineage>
</organism>
<evidence type="ECO:0000313" key="3">
    <source>
        <dbReference type="Proteomes" id="UP000324133"/>
    </source>
</evidence>
<sequence length="67" mass="7828">MEDKRIAKLENEIALKQKCLHSAELQKLNKKVAILLMEDLKELKFQLKGLRQQQAKMAKRKSFVAAY</sequence>
<accession>A0A5B6TBH5</accession>
<evidence type="ECO:0000313" key="2">
    <source>
        <dbReference type="EMBL" id="KAA3436960.1"/>
    </source>
</evidence>
<keyword evidence="1" id="KW-0175">Coiled coil</keyword>
<proteinExistence type="predicted"/>
<dbReference type="RefSeq" id="WP_149092901.1">
    <property type="nucleotide sequence ID" value="NZ_VKKY01000003.1"/>
</dbReference>
<comment type="caution">
    <text evidence="2">The sequence shown here is derived from an EMBL/GenBank/DDBJ whole genome shotgun (WGS) entry which is preliminary data.</text>
</comment>